<dbReference type="Gene3D" id="3.40.50.720">
    <property type="entry name" value="NAD(P)-binding Rossmann-like Domain"/>
    <property type="match status" value="1"/>
</dbReference>
<evidence type="ECO:0000313" key="4">
    <source>
        <dbReference type="Proteomes" id="UP000295531"/>
    </source>
</evidence>
<evidence type="ECO:0000259" key="2">
    <source>
        <dbReference type="Pfam" id="PF03435"/>
    </source>
</evidence>
<dbReference type="InterPro" id="IPR005097">
    <property type="entry name" value="Sacchrp_dh_NADP-bd"/>
</dbReference>
<sequence>MALRWMIYGAYGYSGKLIARQAKKRGYSPILAGRNGDALAEFAQHLQLSFNEFPLNDVNSIKAQLADVDLVVNCAGPFSRTAAPLMHACIASKTHYLDITGEIDIFEYAHSLNEQAKQAGVVLCPGVGFDVIPTDCVAARLNAQMPDATHLALGFDSGSRMSRGTAKTSVERLGQGGAARINSLIETVPLAWKDREIDFGSGKKKVAMTIPWGDVSTAFYTTEIPNIEVYIPASPRLVKRLRRLNWVRFIFNGQWVQKKLKAKIDAQSEGPDDKERDKNPTYVWGEVSNGRGDRKEMRVKVKNGYSVTAEGAVEMAIYTLEHADKGGFYTPSRLYGAKLLDQYLID</sequence>
<proteinExistence type="predicted"/>
<dbReference type="SUPFAM" id="SSF51735">
    <property type="entry name" value="NAD(P)-binding Rossmann-fold domains"/>
    <property type="match status" value="1"/>
</dbReference>
<feature type="domain" description="Saccharopine dehydrogenase NADP binding" evidence="2">
    <location>
        <begin position="6"/>
        <end position="123"/>
    </location>
</feature>
<feature type="region of interest" description="Disordered" evidence="1">
    <location>
        <begin position="266"/>
        <end position="289"/>
    </location>
</feature>
<dbReference type="Pfam" id="PF03435">
    <property type="entry name" value="Sacchrp_dh_NADP"/>
    <property type="match status" value="1"/>
</dbReference>
<feature type="compositionally biased region" description="Basic and acidic residues" evidence="1">
    <location>
        <begin position="266"/>
        <end position="279"/>
    </location>
</feature>
<dbReference type="AlphaFoldDB" id="A0A4R6PKF0"/>
<evidence type="ECO:0000256" key="1">
    <source>
        <dbReference type="SAM" id="MobiDB-lite"/>
    </source>
</evidence>
<dbReference type="EMBL" id="SNXI01000005">
    <property type="protein sequence ID" value="TDP38220.1"/>
    <property type="molecule type" value="Genomic_DNA"/>
</dbReference>
<organism evidence="3 4">
    <name type="scientific">Idiomarina aquatica</name>
    <dbReference type="NCBI Taxonomy" id="1327752"/>
    <lineage>
        <taxon>Bacteria</taxon>
        <taxon>Pseudomonadati</taxon>
        <taxon>Pseudomonadota</taxon>
        <taxon>Gammaproteobacteria</taxon>
        <taxon>Alteromonadales</taxon>
        <taxon>Idiomarinaceae</taxon>
        <taxon>Idiomarina</taxon>
    </lineage>
</organism>
<dbReference type="PANTHER" id="PTHR43781">
    <property type="entry name" value="SACCHAROPINE DEHYDROGENASE"/>
    <property type="match status" value="1"/>
</dbReference>
<comment type="caution">
    <text evidence="3">The sequence shown here is derived from an EMBL/GenBank/DDBJ whole genome shotgun (WGS) entry which is preliminary data.</text>
</comment>
<reference evidence="3 4" key="1">
    <citation type="submission" date="2019-03" db="EMBL/GenBank/DDBJ databases">
        <title>Freshwater and sediment microbial communities from various areas in North America, analyzing microbe dynamics in response to fracking.</title>
        <authorList>
            <person name="Lamendella R."/>
        </authorList>
    </citation>
    <scope>NUCLEOTIDE SEQUENCE [LARGE SCALE GENOMIC DNA]</scope>
    <source>
        <strain evidence="3 4">18_TX</strain>
    </source>
</reference>
<keyword evidence="4" id="KW-1185">Reference proteome</keyword>
<name>A0A4R6PKF0_9GAMM</name>
<protein>
    <submittedName>
        <fullName evidence="3">Short subunit dehydrogenase-like uncharacterized protein</fullName>
    </submittedName>
</protein>
<dbReference type="OrthoDB" id="4420885at2"/>
<dbReference type="InterPro" id="IPR036291">
    <property type="entry name" value="NAD(P)-bd_dom_sf"/>
</dbReference>
<evidence type="ECO:0000313" key="3">
    <source>
        <dbReference type="EMBL" id="TDP38220.1"/>
    </source>
</evidence>
<dbReference type="Proteomes" id="UP000295531">
    <property type="component" value="Unassembled WGS sequence"/>
</dbReference>
<gene>
    <name evidence="3" type="ORF">DEU29_10572</name>
</gene>
<dbReference type="PANTHER" id="PTHR43781:SF1">
    <property type="entry name" value="SACCHAROPINE DEHYDROGENASE"/>
    <property type="match status" value="1"/>
</dbReference>
<accession>A0A4R6PKF0</accession>
<dbReference type="RefSeq" id="WP_133539267.1">
    <property type="nucleotide sequence ID" value="NZ_SNXI01000005.1"/>
</dbReference>